<dbReference type="EMBL" id="QFYP01000001">
    <property type="protein sequence ID" value="RAK60899.1"/>
    <property type="molecule type" value="Genomic_DNA"/>
</dbReference>
<reference evidence="2" key="1">
    <citation type="submission" date="2018-05" db="EMBL/GenBank/DDBJ databases">
        <authorList>
            <person name="Li X."/>
        </authorList>
    </citation>
    <scope>NUCLEOTIDE SEQUENCE [LARGE SCALE GENOMIC DNA]</scope>
    <source>
        <strain evidence="2">HKS-05</strain>
    </source>
</reference>
<dbReference type="AlphaFoldDB" id="A0A328B1X0"/>
<evidence type="ECO:0000313" key="1">
    <source>
        <dbReference type="EMBL" id="RAK60899.1"/>
    </source>
</evidence>
<keyword evidence="2" id="KW-1185">Reference proteome</keyword>
<dbReference type="Proteomes" id="UP000249842">
    <property type="component" value="Unassembled WGS sequence"/>
</dbReference>
<dbReference type="RefSeq" id="WP_111458191.1">
    <property type="nucleotide sequence ID" value="NZ_QFYP01000001.1"/>
</dbReference>
<comment type="caution">
    <text evidence="1">The sequence shown here is derived from an EMBL/GenBank/DDBJ whole genome shotgun (WGS) entry which is preliminary data.</text>
</comment>
<accession>A0A328B1X0</accession>
<sequence length="141" mass="15272">MTESQPLRLLAQDAEDLAVISAAMQDAVAKVGDITFEAKARLLTIAFNRYRWEAGGGERVRSALQLGCVLKVQARKIRRNAPDAVLEILAMMFEPTEAPGGVVTLSCAGGGDLRATVECVEAVLADLSQPWPTRRKPEHEV</sequence>
<proteinExistence type="predicted"/>
<organism evidence="1 2">
    <name type="scientific">Phenylobacterium hankyongense</name>
    <dbReference type="NCBI Taxonomy" id="1813876"/>
    <lineage>
        <taxon>Bacteria</taxon>
        <taxon>Pseudomonadati</taxon>
        <taxon>Pseudomonadota</taxon>
        <taxon>Alphaproteobacteria</taxon>
        <taxon>Caulobacterales</taxon>
        <taxon>Caulobacteraceae</taxon>
        <taxon>Phenylobacterium</taxon>
    </lineage>
</organism>
<name>A0A328B1X0_9CAUL</name>
<dbReference type="Pfam" id="PF11164">
    <property type="entry name" value="DUF2948"/>
    <property type="match status" value="1"/>
</dbReference>
<dbReference type="InterPro" id="IPR021335">
    <property type="entry name" value="DUF2948"/>
</dbReference>
<evidence type="ECO:0000313" key="2">
    <source>
        <dbReference type="Proteomes" id="UP000249842"/>
    </source>
</evidence>
<protein>
    <submittedName>
        <fullName evidence="1">DUF2948 domain-containing protein</fullName>
    </submittedName>
</protein>
<dbReference type="OrthoDB" id="9806367at2"/>
<gene>
    <name evidence="1" type="ORF">DJ021_14305</name>
</gene>